<dbReference type="OrthoDB" id="276515at2759"/>
<protein>
    <recommendedName>
        <fullName evidence="3">Endonuclease/exonuclease/phosphatase domain-containing protein</fullName>
    </recommendedName>
</protein>
<evidence type="ECO:0008006" key="3">
    <source>
        <dbReference type="Google" id="ProtNLM"/>
    </source>
</evidence>
<dbReference type="Gene3D" id="3.60.10.10">
    <property type="entry name" value="Endonuclease/exonuclease/phosphatase"/>
    <property type="match status" value="1"/>
</dbReference>
<reference evidence="1" key="1">
    <citation type="submission" date="2022-10" db="EMBL/GenBank/DDBJ databases">
        <title>Tapping the CABI collections for fungal endophytes: first genome assemblies for Collariella, Neodidymelliopsis, Ascochyta clinopodiicola, Didymella pomorum, Didymosphaeria variabile, Neocosmospora piperis and Neocucurbitaria cava.</title>
        <authorList>
            <person name="Hill R."/>
        </authorList>
    </citation>
    <scope>NUCLEOTIDE SEQUENCE</scope>
    <source>
        <strain evidence="1">IMI 355091</strain>
    </source>
</reference>
<sequence length="230" mass="25859">MKAHAAVPVRILTHNIRYATKSPFKGEKPWSERKHLIVNELKFNTAHNPEAFICLQEVLHEQLVDILAGLNSSTPSRSQNSEDKTTRDEWAYIGVGRDDGHLAGEYSPIIYRPSIWNLSSWKTVWMSPTPDRPGKGWDAGSIRIVTVGQFTHIASKNSVVGLCTHFDEQGEVSRRESAKVVQGIVRDVEEEAVWLAGDLNSEMDGEALVIVVDQNDIAWYLTEKHDVQTE</sequence>
<proteinExistence type="predicted"/>
<keyword evidence="2" id="KW-1185">Reference proteome</keyword>
<dbReference type="AlphaFoldDB" id="A0A9W8ZN48"/>
<dbReference type="Proteomes" id="UP001140510">
    <property type="component" value="Unassembled WGS sequence"/>
</dbReference>
<evidence type="ECO:0000313" key="2">
    <source>
        <dbReference type="Proteomes" id="UP001140510"/>
    </source>
</evidence>
<accession>A0A9W8ZN48</accession>
<dbReference type="SUPFAM" id="SSF56219">
    <property type="entry name" value="DNase I-like"/>
    <property type="match status" value="1"/>
</dbReference>
<name>A0A9W8ZN48_9PLEO</name>
<gene>
    <name evidence="1" type="ORF">N0V91_000944</name>
</gene>
<evidence type="ECO:0000313" key="1">
    <source>
        <dbReference type="EMBL" id="KAJ4411809.1"/>
    </source>
</evidence>
<dbReference type="InterPro" id="IPR036691">
    <property type="entry name" value="Endo/exonu/phosph_ase_sf"/>
</dbReference>
<dbReference type="EMBL" id="JAPEVA010000004">
    <property type="protein sequence ID" value="KAJ4411809.1"/>
    <property type="molecule type" value="Genomic_DNA"/>
</dbReference>
<organism evidence="1 2">
    <name type="scientific">Didymella pomorum</name>
    <dbReference type="NCBI Taxonomy" id="749634"/>
    <lineage>
        <taxon>Eukaryota</taxon>
        <taxon>Fungi</taxon>
        <taxon>Dikarya</taxon>
        <taxon>Ascomycota</taxon>
        <taxon>Pezizomycotina</taxon>
        <taxon>Dothideomycetes</taxon>
        <taxon>Pleosporomycetidae</taxon>
        <taxon>Pleosporales</taxon>
        <taxon>Pleosporineae</taxon>
        <taxon>Didymellaceae</taxon>
        <taxon>Didymella</taxon>
    </lineage>
</organism>
<comment type="caution">
    <text evidence="1">The sequence shown here is derived from an EMBL/GenBank/DDBJ whole genome shotgun (WGS) entry which is preliminary data.</text>
</comment>